<accession>A0A5N5TDA1</accession>
<dbReference type="Proteomes" id="UP000326759">
    <property type="component" value="Unassembled WGS sequence"/>
</dbReference>
<evidence type="ECO:0000313" key="1">
    <source>
        <dbReference type="EMBL" id="KAB7504634.1"/>
    </source>
</evidence>
<gene>
    <name evidence="1" type="ORF">Anas_12253</name>
</gene>
<keyword evidence="2" id="KW-1185">Reference proteome</keyword>
<organism evidence="1 2">
    <name type="scientific">Armadillidium nasatum</name>
    <dbReference type="NCBI Taxonomy" id="96803"/>
    <lineage>
        <taxon>Eukaryota</taxon>
        <taxon>Metazoa</taxon>
        <taxon>Ecdysozoa</taxon>
        <taxon>Arthropoda</taxon>
        <taxon>Crustacea</taxon>
        <taxon>Multicrustacea</taxon>
        <taxon>Malacostraca</taxon>
        <taxon>Eumalacostraca</taxon>
        <taxon>Peracarida</taxon>
        <taxon>Isopoda</taxon>
        <taxon>Oniscidea</taxon>
        <taxon>Crinocheta</taxon>
        <taxon>Armadillidiidae</taxon>
        <taxon>Armadillidium</taxon>
    </lineage>
</organism>
<sequence>METSETKLIKKILATLCDEFLRENVTAILYLSNMETFGRATASVQYFFQLASYLGLPVISWNADNSGLERD</sequence>
<name>A0A5N5TDA1_9CRUS</name>
<dbReference type="Gene3D" id="3.40.50.2300">
    <property type="match status" value="1"/>
</dbReference>
<proteinExistence type="predicted"/>
<dbReference type="AlphaFoldDB" id="A0A5N5TDA1"/>
<dbReference type="EMBL" id="SEYY01002711">
    <property type="protein sequence ID" value="KAB7504634.1"/>
    <property type="molecule type" value="Genomic_DNA"/>
</dbReference>
<evidence type="ECO:0000313" key="2">
    <source>
        <dbReference type="Proteomes" id="UP000326759"/>
    </source>
</evidence>
<protein>
    <submittedName>
        <fullName evidence="1">Uncharacterized protein</fullName>
    </submittedName>
</protein>
<dbReference type="OrthoDB" id="5984008at2759"/>
<comment type="caution">
    <text evidence="1">The sequence shown here is derived from an EMBL/GenBank/DDBJ whole genome shotgun (WGS) entry which is preliminary data.</text>
</comment>
<reference evidence="1 2" key="1">
    <citation type="journal article" date="2019" name="PLoS Biol.">
        <title>Sex chromosomes control vertical transmission of feminizing Wolbachia symbionts in an isopod.</title>
        <authorList>
            <person name="Becking T."/>
            <person name="Chebbi M.A."/>
            <person name="Giraud I."/>
            <person name="Moumen B."/>
            <person name="Laverre T."/>
            <person name="Caubet Y."/>
            <person name="Peccoud J."/>
            <person name="Gilbert C."/>
            <person name="Cordaux R."/>
        </authorList>
    </citation>
    <scope>NUCLEOTIDE SEQUENCE [LARGE SCALE GENOMIC DNA]</scope>
    <source>
        <strain evidence="1">ANa2</strain>
        <tissue evidence="1">Whole body excluding digestive tract and cuticle</tissue>
    </source>
</reference>